<dbReference type="RefSeq" id="WP_073782800.1">
    <property type="nucleotide sequence ID" value="NZ_CP108638.1"/>
</dbReference>
<keyword evidence="2" id="KW-0472">Membrane</keyword>
<dbReference type="STRING" id="1048205.AB852_01525"/>
<sequence>MTHTAPATGTPAPRPRTPAASSAVDPMAPGTWLPVLLGVVYGFWISGISRDASGYQVTGWNIFLGFAAGIAVAAVAFALHRVGPALRSGPRAMSWAVFAGLAFGFCYSQTGHSVLRSTGISLAVAAGVFAATYYHYYINED</sequence>
<feature type="region of interest" description="Disordered" evidence="1">
    <location>
        <begin position="1"/>
        <end position="24"/>
    </location>
</feature>
<gene>
    <name evidence="3" type="ORF">AB852_01525</name>
</gene>
<accession>A0A1Q4VCF3</accession>
<feature type="transmembrane region" description="Helical" evidence="2">
    <location>
        <begin position="120"/>
        <end position="138"/>
    </location>
</feature>
<feature type="transmembrane region" description="Helical" evidence="2">
    <location>
        <begin position="60"/>
        <end position="80"/>
    </location>
</feature>
<name>A0A1Q4VCF3_9ACTN</name>
<keyword evidence="2" id="KW-1133">Transmembrane helix</keyword>
<evidence type="ECO:0000256" key="1">
    <source>
        <dbReference type="SAM" id="MobiDB-lite"/>
    </source>
</evidence>
<feature type="compositionally biased region" description="Low complexity" evidence="1">
    <location>
        <begin position="1"/>
        <end position="11"/>
    </location>
</feature>
<dbReference type="AlphaFoldDB" id="A0A1Q4VCF3"/>
<evidence type="ECO:0000256" key="2">
    <source>
        <dbReference type="SAM" id="Phobius"/>
    </source>
</evidence>
<feature type="transmembrane region" description="Helical" evidence="2">
    <location>
        <begin position="31"/>
        <end position="48"/>
    </location>
</feature>
<organism evidence="3 4">
    <name type="scientific">Streptomyces uncialis</name>
    <dbReference type="NCBI Taxonomy" id="1048205"/>
    <lineage>
        <taxon>Bacteria</taxon>
        <taxon>Bacillati</taxon>
        <taxon>Actinomycetota</taxon>
        <taxon>Actinomycetes</taxon>
        <taxon>Kitasatosporales</taxon>
        <taxon>Streptomycetaceae</taxon>
        <taxon>Streptomyces</taxon>
    </lineage>
</organism>
<dbReference type="Proteomes" id="UP000186455">
    <property type="component" value="Unassembled WGS sequence"/>
</dbReference>
<evidence type="ECO:0000313" key="4">
    <source>
        <dbReference type="Proteomes" id="UP000186455"/>
    </source>
</evidence>
<feature type="transmembrane region" description="Helical" evidence="2">
    <location>
        <begin position="92"/>
        <end position="108"/>
    </location>
</feature>
<comment type="caution">
    <text evidence="3">The sequence shown here is derived from an EMBL/GenBank/DDBJ whole genome shotgun (WGS) entry which is preliminary data.</text>
</comment>
<dbReference type="GeneID" id="96793661"/>
<dbReference type="EMBL" id="LFBV01000001">
    <property type="protein sequence ID" value="OKH95532.1"/>
    <property type="molecule type" value="Genomic_DNA"/>
</dbReference>
<proteinExistence type="predicted"/>
<keyword evidence="4" id="KW-1185">Reference proteome</keyword>
<evidence type="ECO:0000313" key="3">
    <source>
        <dbReference type="EMBL" id="OKH95532.1"/>
    </source>
</evidence>
<reference evidence="3 4" key="1">
    <citation type="submission" date="2015-06" db="EMBL/GenBank/DDBJ databases">
        <title>Cloning and characterization of the uncialamcin biosynthetic gene cluster.</title>
        <authorList>
            <person name="Yan X."/>
            <person name="Huang T."/>
            <person name="Ge H."/>
            <person name="Shen B."/>
        </authorList>
    </citation>
    <scope>NUCLEOTIDE SEQUENCE [LARGE SCALE GENOMIC DNA]</scope>
    <source>
        <strain evidence="3 4">DCA2648</strain>
    </source>
</reference>
<keyword evidence="2" id="KW-0812">Transmembrane</keyword>
<protein>
    <submittedName>
        <fullName evidence="3">Uncharacterized protein</fullName>
    </submittedName>
</protein>